<dbReference type="GO" id="GO:0016593">
    <property type="term" value="C:Cdc73/Paf1 complex"/>
    <property type="evidence" value="ECO:0007669"/>
    <property type="project" value="InterPro"/>
</dbReference>
<name>A0A8H7E5E1_9EURO</name>
<feature type="region of interest" description="Disordered" evidence="4">
    <location>
        <begin position="530"/>
        <end position="617"/>
    </location>
</feature>
<dbReference type="GO" id="GO:0006368">
    <property type="term" value="P:transcription elongation by RNA polymerase II"/>
    <property type="evidence" value="ECO:0007669"/>
    <property type="project" value="InterPro"/>
</dbReference>
<dbReference type="GO" id="GO:0000993">
    <property type="term" value="F:RNA polymerase II complex binding"/>
    <property type="evidence" value="ECO:0007669"/>
    <property type="project" value="TreeGrafter"/>
</dbReference>
<evidence type="ECO:0000256" key="1">
    <source>
        <dbReference type="ARBA" id="ARBA00004123"/>
    </source>
</evidence>
<comment type="similarity">
    <text evidence="2">Belongs to the PAF1 family.</text>
</comment>
<dbReference type="Pfam" id="PF03985">
    <property type="entry name" value="Paf1"/>
    <property type="match status" value="1"/>
</dbReference>
<comment type="caution">
    <text evidence="5">The sequence shown here is derived from an EMBL/GenBank/DDBJ whole genome shotgun (WGS) entry which is preliminary data.</text>
</comment>
<proteinExistence type="inferred from homology"/>
<evidence type="ECO:0000256" key="4">
    <source>
        <dbReference type="SAM" id="MobiDB-lite"/>
    </source>
</evidence>
<reference evidence="5" key="1">
    <citation type="submission" date="2020-02" db="EMBL/GenBank/DDBJ databases">
        <authorList>
            <person name="Palmer J.M."/>
        </authorList>
    </citation>
    <scope>NUCLEOTIDE SEQUENCE</scope>
    <source>
        <strain evidence="5">EPUS1.4</strain>
        <tissue evidence="5">Thallus</tissue>
    </source>
</reference>
<feature type="compositionally biased region" description="Basic and acidic residues" evidence="4">
    <location>
        <begin position="560"/>
        <end position="572"/>
    </location>
</feature>
<evidence type="ECO:0000256" key="2">
    <source>
        <dbReference type="ARBA" id="ARBA00007560"/>
    </source>
</evidence>
<feature type="compositionally biased region" description="Basic and acidic residues" evidence="4">
    <location>
        <begin position="530"/>
        <end position="543"/>
    </location>
</feature>
<dbReference type="GO" id="GO:0003682">
    <property type="term" value="F:chromatin binding"/>
    <property type="evidence" value="ECO:0007669"/>
    <property type="project" value="TreeGrafter"/>
</dbReference>
<dbReference type="EMBL" id="JAACFV010000044">
    <property type="protein sequence ID" value="KAF7509170.1"/>
    <property type="molecule type" value="Genomic_DNA"/>
</dbReference>
<dbReference type="InterPro" id="IPR007133">
    <property type="entry name" value="RNA_pol_II-assoc_Paf1"/>
</dbReference>
<dbReference type="OrthoDB" id="10260285at2759"/>
<protein>
    <submittedName>
        <fullName evidence="5">Uncharacterized protein</fullName>
    </submittedName>
</protein>
<keyword evidence="6" id="KW-1185">Reference proteome</keyword>
<keyword evidence="3" id="KW-0539">Nucleus</keyword>
<evidence type="ECO:0000256" key="3">
    <source>
        <dbReference type="ARBA" id="ARBA00023242"/>
    </source>
</evidence>
<dbReference type="PANTHER" id="PTHR23188:SF12">
    <property type="entry name" value="RNA POLYMERASE II-ASSOCIATED FACTOR 1 HOMOLOG"/>
    <property type="match status" value="1"/>
</dbReference>
<evidence type="ECO:0000313" key="5">
    <source>
        <dbReference type="EMBL" id="KAF7509170.1"/>
    </source>
</evidence>
<dbReference type="Proteomes" id="UP000606974">
    <property type="component" value="Unassembled WGS sequence"/>
</dbReference>
<feature type="compositionally biased region" description="Polar residues" evidence="4">
    <location>
        <begin position="180"/>
        <end position="200"/>
    </location>
</feature>
<evidence type="ECO:0000313" key="6">
    <source>
        <dbReference type="Proteomes" id="UP000606974"/>
    </source>
</evidence>
<feature type="compositionally biased region" description="Acidic residues" evidence="4">
    <location>
        <begin position="595"/>
        <end position="617"/>
    </location>
</feature>
<comment type="subcellular location">
    <subcellularLocation>
        <location evidence="1">Nucleus</location>
    </subcellularLocation>
</comment>
<gene>
    <name evidence="5" type="ORF">GJ744_008230</name>
</gene>
<dbReference type="AlphaFoldDB" id="A0A8H7E5E1"/>
<dbReference type="PANTHER" id="PTHR23188">
    <property type="entry name" value="RNA POLYMERASE II-ASSOCIATED FACTOR 1 HOMOLOG"/>
    <property type="match status" value="1"/>
</dbReference>
<feature type="compositionally biased region" description="Polar residues" evidence="4">
    <location>
        <begin position="580"/>
        <end position="589"/>
    </location>
</feature>
<organism evidence="5 6">
    <name type="scientific">Endocarpon pusillum</name>
    <dbReference type="NCBI Taxonomy" id="364733"/>
    <lineage>
        <taxon>Eukaryota</taxon>
        <taxon>Fungi</taxon>
        <taxon>Dikarya</taxon>
        <taxon>Ascomycota</taxon>
        <taxon>Pezizomycotina</taxon>
        <taxon>Eurotiomycetes</taxon>
        <taxon>Chaetothyriomycetidae</taxon>
        <taxon>Verrucariales</taxon>
        <taxon>Verrucariaceae</taxon>
        <taxon>Endocarpon</taxon>
    </lineage>
</organism>
<sequence length="617" mass="68120">MYIYTLIAGVLMEQLDIPTHAVLESYLSSTFTRLVHLGSDLVSEGLTKMATSSDAKGGFKQDMVVSTRYRNDLPPPPMPPKLLDIDNGGLAQYLTTSFASGLARREEPNIEVDAEGGMPIDMIGIPGYFLGDESAIMAPEIQPVLDTADHNLLLTPEQIRTRGASNTNVSFLRKTQYMTSGNTRANDPLMRSTSRSSKATKPTKATIPAISRDDPSYIKRYIEKGFNIAYPESAGLANSTPDPLPITTSDRLAWESPTHPSNSKMKPVAFYPLLPDLPAKTDSNSFISVKFDKPPLPALPNGKRDNRIDVAILHPAKVDEVEREWKLRREAHEKNPDLYEDPGRLPYDWDFCVPRLEGSKGDKDIVERIRRKLNPADPRRDDKDLYLNKEKGRFEYERIRTFAEDSAPMTHGWRYLALSLFDPDTISSGAGGKEVHSRLQKSGQGKGAYYYEIGQRMRLKADRVKTLAQARAQGGQAGKVSAVANEYSVDGVDVLIREPDEDEVLMRAETRALVDRVFEGSKELRALRRRAEEKEKEKERESNDVLATAGQPAPGGNAKLDAHAKGDIDGRRNGRASRPVNGTISSSRGAGTADADIEMADADADADTDADGDIDDE</sequence>
<feature type="region of interest" description="Disordered" evidence="4">
    <location>
        <begin position="180"/>
        <end position="205"/>
    </location>
</feature>
<accession>A0A8H7E5E1</accession>